<dbReference type="PANTHER" id="PTHR43013:SF1">
    <property type="entry name" value="GLUTAMYL-TRNA REDUCTASE"/>
    <property type="match status" value="1"/>
</dbReference>
<evidence type="ECO:0000256" key="14">
    <source>
        <dbReference type="RuleBase" id="RU000584"/>
    </source>
</evidence>
<dbReference type="GO" id="GO:0019353">
    <property type="term" value="P:protoporphyrinogen IX biosynthetic process from glutamate"/>
    <property type="evidence" value="ECO:0007669"/>
    <property type="project" value="TreeGrafter"/>
</dbReference>
<feature type="binding site" evidence="9 11">
    <location>
        <position position="106"/>
    </location>
    <ligand>
        <name>substrate</name>
    </ligand>
</feature>
<dbReference type="InterPro" id="IPR036343">
    <property type="entry name" value="GluRdtase_N_sf"/>
</dbReference>
<evidence type="ECO:0000256" key="2">
    <source>
        <dbReference type="ARBA" id="ARBA00005916"/>
    </source>
</evidence>
<comment type="catalytic activity">
    <reaction evidence="7 9 14">
        <text>(S)-4-amino-5-oxopentanoate + tRNA(Glu) + NADP(+) = L-glutamyl-tRNA(Glu) + NADPH + H(+)</text>
        <dbReference type="Rhea" id="RHEA:12344"/>
        <dbReference type="Rhea" id="RHEA-COMP:9663"/>
        <dbReference type="Rhea" id="RHEA-COMP:9680"/>
        <dbReference type="ChEBI" id="CHEBI:15378"/>
        <dbReference type="ChEBI" id="CHEBI:57501"/>
        <dbReference type="ChEBI" id="CHEBI:57783"/>
        <dbReference type="ChEBI" id="CHEBI:58349"/>
        <dbReference type="ChEBI" id="CHEBI:78442"/>
        <dbReference type="ChEBI" id="CHEBI:78520"/>
        <dbReference type="EC" id="1.2.1.70"/>
    </reaction>
</comment>
<dbReference type="STRING" id="70996.SE18_12950"/>
<evidence type="ECO:0000313" key="18">
    <source>
        <dbReference type="EMBL" id="KPL85835.1"/>
    </source>
</evidence>
<dbReference type="Proteomes" id="UP000050277">
    <property type="component" value="Unassembled WGS sequence"/>
</dbReference>
<dbReference type="EMBL" id="LGKP01000022">
    <property type="protein sequence ID" value="KPL85835.1"/>
    <property type="molecule type" value="Genomic_DNA"/>
</dbReference>
<dbReference type="AlphaFoldDB" id="A0A0P6YKT7"/>
<feature type="domain" description="Glutamyl-tRNA reductase N-terminal" evidence="17">
    <location>
        <begin position="6"/>
        <end position="153"/>
    </location>
</feature>
<comment type="subunit">
    <text evidence="9">Homodimer.</text>
</comment>
<dbReference type="InterPro" id="IPR015895">
    <property type="entry name" value="4pyrrol_synth_GluRdtase_N"/>
</dbReference>
<feature type="binding site" evidence="9 11">
    <location>
        <begin position="47"/>
        <end position="50"/>
    </location>
    <ligand>
        <name>substrate</name>
    </ligand>
</feature>
<dbReference type="OrthoDB" id="110209at2"/>
<dbReference type="PROSITE" id="PS00747">
    <property type="entry name" value="GLUTR"/>
    <property type="match status" value="1"/>
</dbReference>
<feature type="binding site" evidence="9 11">
    <location>
        <position position="117"/>
    </location>
    <ligand>
        <name>substrate</name>
    </ligand>
</feature>
<comment type="similarity">
    <text evidence="2 9 14">Belongs to the glutamyl-tRNA reductase family.</text>
</comment>
<evidence type="ECO:0000256" key="6">
    <source>
        <dbReference type="ARBA" id="ARBA00023244"/>
    </source>
</evidence>
<dbReference type="UniPathway" id="UPA00251">
    <property type="reaction ID" value="UER00316"/>
</dbReference>
<name>A0A0P6YKT7_9CHLR</name>
<feature type="site" description="Important for activity" evidence="9 13">
    <location>
        <position position="96"/>
    </location>
</feature>
<comment type="function">
    <text evidence="9">Catalyzes the NADPH-dependent reduction of glutamyl-tRNA(Glu) to glutamate 1-semialdehyde (GSA).</text>
</comment>
<sequence length="415" mass="45769">MQLVVVGAHQRTAPISIRERIAFAEADLAQALNTLGQIAVEGFILSTCNRVELYALVAEADGGRSLRQFLAQQRFIDLDELMPHLYTYIDDDAVRHLFRVASGLDSMALGEAQILSQIKTAYNAAQQTELLGTTMHRLIQAALTTGKLVRTETQLAHAQLSVVSVGLSLARQHIELSNRSVVIIGAGRTGELALKHYLEHTSNITVLSRTFERAARLAEHHKVVAKPMSELMATLQASDVVISCTSSPELMLDLEQAQALQAQRQCPWVLLDLAVPRDIDRHIGALADVWLYDVDDMQAICERNRASKAAEVAGAETIVERELVKWQEWWSTQAVLPTIRALRAHAEAIRLAELERALARLDLSEQEQAAVSALTSAIVNKLLHQPMRAIKDTAASPQLAHAAQQLFRLDFEAIA</sequence>
<evidence type="ECO:0000256" key="7">
    <source>
        <dbReference type="ARBA" id="ARBA00047464"/>
    </source>
</evidence>
<comment type="domain">
    <text evidence="9">Possesses an unusual extended V-shaped dimeric structure with each monomer consisting of three distinct domains arranged along a curved 'spinal' alpha-helix. The N-terminal catalytic domain specifically recognizes the glutamate moiety of the substrate. The second domain is the NADPH-binding domain, and the third C-terminal domain is responsible for dimerization.</text>
</comment>
<dbReference type="GO" id="GO:0050661">
    <property type="term" value="F:NADP binding"/>
    <property type="evidence" value="ECO:0007669"/>
    <property type="project" value="InterPro"/>
</dbReference>
<comment type="caution">
    <text evidence="18">The sequence shown here is derived from an EMBL/GenBank/DDBJ whole genome shotgun (WGS) entry which is preliminary data.</text>
</comment>
<keyword evidence="19" id="KW-1185">Reference proteome</keyword>
<dbReference type="Pfam" id="PF05201">
    <property type="entry name" value="GlutR_N"/>
    <property type="match status" value="1"/>
</dbReference>
<dbReference type="FunFam" id="3.30.460.30:FF:000001">
    <property type="entry name" value="Glutamyl-tRNA reductase"/>
    <property type="match status" value="1"/>
</dbReference>
<evidence type="ECO:0000256" key="4">
    <source>
        <dbReference type="ARBA" id="ARBA00022857"/>
    </source>
</evidence>
<evidence type="ECO:0000256" key="9">
    <source>
        <dbReference type="HAMAP-Rule" id="MF_00087"/>
    </source>
</evidence>
<accession>A0A0P6YKT7</accession>
<evidence type="ECO:0000256" key="5">
    <source>
        <dbReference type="ARBA" id="ARBA00023002"/>
    </source>
</evidence>
<proteinExistence type="inferred from homology"/>
<dbReference type="PANTHER" id="PTHR43013">
    <property type="entry name" value="GLUTAMYL-TRNA REDUCTASE"/>
    <property type="match status" value="1"/>
</dbReference>
<gene>
    <name evidence="9" type="primary">hemA</name>
    <name evidence="18" type="ORF">SE18_12950</name>
</gene>
<dbReference type="PATRIC" id="fig|70996.4.peg.3208"/>
<reference evidence="18 19" key="1">
    <citation type="submission" date="2015-07" db="EMBL/GenBank/DDBJ databases">
        <title>Whole genome sequence of Herpetosiphon geysericola DSM 7119.</title>
        <authorList>
            <person name="Hemp J."/>
            <person name="Ward L.M."/>
            <person name="Pace L.A."/>
            <person name="Fischer W.W."/>
        </authorList>
    </citation>
    <scope>NUCLEOTIDE SEQUENCE [LARGE SCALE GENOMIC DNA]</scope>
    <source>
        <strain evidence="18 19">DSM 7119</strain>
    </source>
</reference>
<keyword evidence="6 9" id="KW-0627">Porphyrin biosynthesis</keyword>
<evidence type="ECO:0000259" key="16">
    <source>
        <dbReference type="Pfam" id="PF01488"/>
    </source>
</evidence>
<feature type="binding site" evidence="9 12">
    <location>
        <begin position="185"/>
        <end position="190"/>
    </location>
    <ligand>
        <name>NADP(+)</name>
        <dbReference type="ChEBI" id="CHEBI:58349"/>
    </ligand>
</feature>
<evidence type="ECO:0000256" key="1">
    <source>
        <dbReference type="ARBA" id="ARBA00005059"/>
    </source>
</evidence>
<feature type="binding site" evidence="9 11">
    <location>
        <begin position="111"/>
        <end position="113"/>
    </location>
    <ligand>
        <name>substrate</name>
    </ligand>
</feature>
<dbReference type="Gene3D" id="3.40.50.720">
    <property type="entry name" value="NAD(P)-binding Rossmann-like Domain"/>
    <property type="match status" value="1"/>
</dbReference>
<dbReference type="RefSeq" id="WP_054534884.1">
    <property type="nucleotide sequence ID" value="NZ_LGKP01000022.1"/>
</dbReference>
<evidence type="ECO:0000256" key="11">
    <source>
        <dbReference type="PIRSR" id="PIRSR000445-2"/>
    </source>
</evidence>
<dbReference type="CDD" id="cd05213">
    <property type="entry name" value="NAD_bind_Glutamyl_tRNA_reduct"/>
    <property type="match status" value="1"/>
</dbReference>
<evidence type="ECO:0000259" key="17">
    <source>
        <dbReference type="Pfam" id="PF05201"/>
    </source>
</evidence>
<evidence type="ECO:0000313" key="19">
    <source>
        <dbReference type="Proteomes" id="UP000050277"/>
    </source>
</evidence>
<feature type="domain" description="Quinate/shikimate 5-dehydrogenase/glutamyl-tRNA reductase" evidence="16">
    <location>
        <begin position="169"/>
        <end position="300"/>
    </location>
</feature>
<evidence type="ECO:0000256" key="3">
    <source>
        <dbReference type="ARBA" id="ARBA00012970"/>
    </source>
</evidence>
<dbReference type="InterPro" id="IPR018214">
    <property type="entry name" value="GluRdtase_CS"/>
</dbReference>
<evidence type="ECO:0000259" key="15">
    <source>
        <dbReference type="Pfam" id="PF00745"/>
    </source>
</evidence>
<evidence type="ECO:0000256" key="12">
    <source>
        <dbReference type="PIRSR" id="PIRSR000445-3"/>
    </source>
</evidence>
<dbReference type="EC" id="1.2.1.70" evidence="3 9"/>
<dbReference type="InterPro" id="IPR036453">
    <property type="entry name" value="GluRdtase_dimer_dom_sf"/>
</dbReference>
<dbReference type="InterPro" id="IPR015896">
    <property type="entry name" value="4pyrrol_synth_GluRdtase_dimer"/>
</dbReference>
<dbReference type="HAMAP" id="MF_00087">
    <property type="entry name" value="Glu_tRNA_reductase"/>
    <property type="match status" value="1"/>
</dbReference>
<comment type="miscellaneous">
    <text evidence="9">During catalysis, the active site Cys acts as a nucleophile attacking the alpha-carbonyl group of tRNA-bound glutamate with the formation of a thioester intermediate between enzyme and glutamate, and the concomitant release of tRNA(Glu). The thioester intermediate is finally reduced by direct hydride transfer from NADPH, to form the product GSA.</text>
</comment>
<dbReference type="Pfam" id="PF00745">
    <property type="entry name" value="GlutR_dimer"/>
    <property type="match status" value="1"/>
</dbReference>
<feature type="domain" description="Tetrapyrrole biosynthesis glutamyl-tRNA reductase dimerisation" evidence="15">
    <location>
        <begin position="315"/>
        <end position="409"/>
    </location>
</feature>
<dbReference type="SUPFAM" id="SSF69742">
    <property type="entry name" value="Glutamyl tRNA-reductase catalytic, N-terminal domain"/>
    <property type="match status" value="1"/>
</dbReference>
<feature type="active site" description="Nucleophile" evidence="9 10">
    <location>
        <position position="48"/>
    </location>
</feature>
<dbReference type="GO" id="GO:0008883">
    <property type="term" value="F:glutamyl-tRNA reductase activity"/>
    <property type="evidence" value="ECO:0007669"/>
    <property type="project" value="UniProtKB-UniRule"/>
</dbReference>
<dbReference type="SUPFAM" id="SSF51735">
    <property type="entry name" value="NAD(P)-binding Rossmann-fold domains"/>
    <property type="match status" value="1"/>
</dbReference>
<dbReference type="InterPro" id="IPR000343">
    <property type="entry name" value="4pyrrol_synth_GluRdtase"/>
</dbReference>
<dbReference type="InterPro" id="IPR036291">
    <property type="entry name" value="NAD(P)-bd_dom_sf"/>
</dbReference>
<comment type="pathway">
    <text evidence="1 9 14">Porphyrin-containing compound metabolism; protoporphyrin-IX biosynthesis; 5-aminolevulinate from L-glutamyl-tRNA(Glu): step 1/2.</text>
</comment>
<dbReference type="SUPFAM" id="SSF69075">
    <property type="entry name" value="Glutamyl tRNA-reductase dimerization domain"/>
    <property type="match status" value="1"/>
</dbReference>
<dbReference type="PIRSF" id="PIRSF000445">
    <property type="entry name" value="4pyrrol_synth_GluRdtase"/>
    <property type="match status" value="1"/>
</dbReference>
<dbReference type="Gene3D" id="3.30.460.30">
    <property type="entry name" value="Glutamyl-tRNA reductase, N-terminal domain"/>
    <property type="match status" value="1"/>
</dbReference>
<dbReference type="NCBIfam" id="TIGR01035">
    <property type="entry name" value="hemA"/>
    <property type="match status" value="1"/>
</dbReference>
<evidence type="ECO:0000256" key="10">
    <source>
        <dbReference type="PIRSR" id="PIRSR000445-1"/>
    </source>
</evidence>
<dbReference type="FunFam" id="3.40.50.720:FF:000031">
    <property type="entry name" value="Glutamyl-tRNA reductase"/>
    <property type="match status" value="1"/>
</dbReference>
<dbReference type="Pfam" id="PF01488">
    <property type="entry name" value="Shikimate_DH"/>
    <property type="match status" value="1"/>
</dbReference>
<evidence type="ECO:0000256" key="8">
    <source>
        <dbReference type="ARBA" id="ARBA00068659"/>
    </source>
</evidence>
<keyword evidence="4 9" id="KW-0521">NADP</keyword>
<protein>
    <recommendedName>
        <fullName evidence="8 9">Glutamyl-tRNA reductase</fullName>
        <shortName evidence="9">GluTR</shortName>
        <ecNumber evidence="3 9">1.2.1.70</ecNumber>
    </recommendedName>
</protein>
<evidence type="ECO:0000256" key="13">
    <source>
        <dbReference type="PIRSR" id="PIRSR000445-4"/>
    </source>
</evidence>
<dbReference type="InterPro" id="IPR006151">
    <property type="entry name" value="Shikm_DH/Glu-tRNA_Rdtase"/>
</dbReference>
<organism evidence="18 19">
    <name type="scientific">Herpetosiphon geysericola</name>
    <dbReference type="NCBI Taxonomy" id="70996"/>
    <lineage>
        <taxon>Bacteria</taxon>
        <taxon>Bacillati</taxon>
        <taxon>Chloroflexota</taxon>
        <taxon>Chloroflexia</taxon>
        <taxon>Herpetosiphonales</taxon>
        <taxon>Herpetosiphonaceae</taxon>
        <taxon>Herpetosiphon</taxon>
    </lineage>
</organism>
<keyword evidence="5 9" id="KW-0560">Oxidoreductase</keyword>